<name>A0AAU7KIZ6_9GAMM</name>
<dbReference type="RefSeq" id="WP_348827552.1">
    <property type="nucleotide sequence ID" value="NZ_CP098827.1"/>
</dbReference>
<protein>
    <submittedName>
        <fullName evidence="2">Uncharacterized protein</fullName>
    </submittedName>
</protein>
<feature type="region of interest" description="Disordered" evidence="1">
    <location>
        <begin position="288"/>
        <end position="313"/>
    </location>
</feature>
<dbReference type="AlphaFoldDB" id="A0AAU7KIZ6"/>
<accession>A0AAU7KIZ6</accession>
<feature type="compositionally biased region" description="Low complexity" evidence="1">
    <location>
        <begin position="113"/>
        <end position="122"/>
    </location>
</feature>
<gene>
    <name evidence="2" type="ORF">NFG58_02695</name>
</gene>
<proteinExistence type="predicted"/>
<evidence type="ECO:0000313" key="2">
    <source>
        <dbReference type="EMBL" id="XBO71642.1"/>
    </source>
</evidence>
<evidence type="ECO:0000256" key="1">
    <source>
        <dbReference type="SAM" id="MobiDB-lite"/>
    </source>
</evidence>
<feature type="region of interest" description="Disordered" evidence="1">
    <location>
        <begin position="30"/>
        <end position="130"/>
    </location>
</feature>
<reference evidence="2" key="1">
    <citation type="submission" date="2022-06" db="EMBL/GenBank/DDBJ databases">
        <title>A novel DMS-producing enzyme.</title>
        <authorList>
            <person name="Zhang Y."/>
        </authorList>
    </citation>
    <scope>NUCLEOTIDE SEQUENCE</scope>
    <source>
        <strain evidence="2">RT37</strain>
    </source>
</reference>
<organism evidence="2">
    <name type="scientific">Halomonas sp. RT37</name>
    <dbReference type="NCBI Taxonomy" id="2950872"/>
    <lineage>
        <taxon>Bacteria</taxon>
        <taxon>Pseudomonadati</taxon>
        <taxon>Pseudomonadota</taxon>
        <taxon>Gammaproteobacteria</taxon>
        <taxon>Oceanospirillales</taxon>
        <taxon>Halomonadaceae</taxon>
        <taxon>Halomonas</taxon>
    </lineage>
</organism>
<dbReference type="EMBL" id="CP098827">
    <property type="protein sequence ID" value="XBO71642.1"/>
    <property type="molecule type" value="Genomic_DNA"/>
</dbReference>
<feature type="compositionally biased region" description="Low complexity" evidence="1">
    <location>
        <begin position="69"/>
        <end position="94"/>
    </location>
</feature>
<sequence>MTPEPTRLAYLDAMGLTAWVARYQLPNARETEACDWPEPVPEERPQPGAKGLHALLDDMPASAGGGDTSAGATEQAAVADSSSAVQAPAPQAPAGPRKARALLGDIVPDADDGAATAPTAMPAEDEAEEGAEPLRFGCQVACLDGRWLLLVAREEPLGPLHQRLLLNILTGAGVRPSQRPVFDSLAWPLEEGLPVRRPLDEARQGLKAFVAGRARRGWAPERVLVFGRQEALTQALAPSDANDNSAQPPRSQTLALPLWQGPGLDELLAGDGVGAEAKRRLWSQIGEWQAQWSDGTRGDGAGGDGARDDSDGA</sequence>